<accession>A0ABR8VAL8</accession>
<comment type="caution">
    <text evidence="3">The sequence shown here is derived from an EMBL/GenBank/DDBJ whole genome shotgun (WGS) entry which is preliminary data.</text>
</comment>
<sequence length="203" mass="23210">MNALFNILTYSMGSLLLGIILTIAGIGLMFVFVKLWWKVDTFTPMSFICGFILFFFLAFQSVLFCGAVTIKSYCDDIEIAINQIVDKIPLNNRFSQEDSQLILNQISETWPLVGYYVNMADFEGHTPATIAKAMADELRSVMNWFILRRIGWSLLFVFIGAVAIIKSISGRYQSGRSLSTRRTYGGRSVSRPNKQRVNYRRRR</sequence>
<evidence type="ECO:0000313" key="4">
    <source>
        <dbReference type="Proteomes" id="UP000616346"/>
    </source>
</evidence>
<dbReference type="EMBL" id="JACSPQ010000002">
    <property type="protein sequence ID" value="MBD8001825.1"/>
    <property type="molecule type" value="Genomic_DNA"/>
</dbReference>
<evidence type="ECO:0000256" key="1">
    <source>
        <dbReference type="SAM" id="MobiDB-lite"/>
    </source>
</evidence>
<dbReference type="RefSeq" id="WP_191709951.1">
    <property type="nucleotide sequence ID" value="NZ_JACSPQ010000002.1"/>
</dbReference>
<proteinExistence type="predicted"/>
<protein>
    <recommendedName>
        <fullName evidence="5">DUF4199 domain-containing protein</fullName>
    </recommendedName>
</protein>
<keyword evidence="4" id="KW-1185">Reference proteome</keyword>
<keyword evidence="2" id="KW-1133">Transmembrane helix</keyword>
<reference evidence="3 4" key="1">
    <citation type="submission" date="2020-08" db="EMBL/GenBank/DDBJ databases">
        <title>A Genomic Blueprint of the Chicken Gut Microbiome.</title>
        <authorList>
            <person name="Gilroy R."/>
            <person name="Ravi A."/>
            <person name="Getino M."/>
            <person name="Pursley I."/>
            <person name="Horton D.L."/>
            <person name="Alikhan N.-F."/>
            <person name="Baker D."/>
            <person name="Gharbi K."/>
            <person name="Hall N."/>
            <person name="Watson M."/>
            <person name="Adriaenssens E.M."/>
            <person name="Foster-Nyarko E."/>
            <person name="Jarju S."/>
            <person name="Secka A."/>
            <person name="Antonio M."/>
            <person name="Oren A."/>
            <person name="Chaudhuri R."/>
            <person name="La Ragione R.M."/>
            <person name="Hildebrand F."/>
            <person name="Pallen M.J."/>
        </authorList>
    </citation>
    <scope>NUCLEOTIDE SEQUENCE [LARGE SCALE GENOMIC DNA]</scope>
    <source>
        <strain evidence="3 4">Sa1YUN3</strain>
    </source>
</reference>
<evidence type="ECO:0000313" key="3">
    <source>
        <dbReference type="EMBL" id="MBD8001825.1"/>
    </source>
</evidence>
<dbReference type="Proteomes" id="UP000616346">
    <property type="component" value="Unassembled WGS sequence"/>
</dbReference>
<feature type="transmembrane region" description="Helical" evidence="2">
    <location>
        <begin position="45"/>
        <end position="70"/>
    </location>
</feature>
<feature type="transmembrane region" description="Helical" evidence="2">
    <location>
        <begin position="150"/>
        <end position="168"/>
    </location>
</feature>
<keyword evidence="2" id="KW-0472">Membrane</keyword>
<feature type="transmembrane region" description="Helical" evidence="2">
    <location>
        <begin position="12"/>
        <end position="33"/>
    </location>
</feature>
<evidence type="ECO:0000256" key="2">
    <source>
        <dbReference type="SAM" id="Phobius"/>
    </source>
</evidence>
<organism evidence="3 4">
    <name type="scientific">Phocaeicola faecium</name>
    <dbReference type="NCBI Taxonomy" id="2762213"/>
    <lineage>
        <taxon>Bacteria</taxon>
        <taxon>Pseudomonadati</taxon>
        <taxon>Bacteroidota</taxon>
        <taxon>Bacteroidia</taxon>
        <taxon>Bacteroidales</taxon>
        <taxon>Bacteroidaceae</taxon>
        <taxon>Phocaeicola</taxon>
    </lineage>
</organism>
<feature type="region of interest" description="Disordered" evidence="1">
    <location>
        <begin position="182"/>
        <end position="203"/>
    </location>
</feature>
<evidence type="ECO:0008006" key="5">
    <source>
        <dbReference type="Google" id="ProtNLM"/>
    </source>
</evidence>
<name>A0ABR8VAL8_9BACT</name>
<feature type="compositionally biased region" description="Basic residues" evidence="1">
    <location>
        <begin position="193"/>
        <end position="203"/>
    </location>
</feature>
<gene>
    <name evidence="3" type="ORF">H9626_06260</name>
</gene>
<keyword evidence="2" id="KW-0812">Transmembrane</keyword>